<feature type="transmembrane region" description="Helical" evidence="9">
    <location>
        <begin position="87"/>
        <end position="106"/>
    </location>
</feature>
<feature type="transmembrane region" description="Helical" evidence="9">
    <location>
        <begin position="430"/>
        <end position="450"/>
    </location>
</feature>
<feature type="transmembrane region" description="Helical" evidence="9">
    <location>
        <begin position="313"/>
        <end position="337"/>
    </location>
</feature>
<evidence type="ECO:0000313" key="11">
    <source>
        <dbReference type="EMBL" id="KAJ9138711.1"/>
    </source>
</evidence>
<protein>
    <submittedName>
        <fullName evidence="11">Polyamine transporter 3</fullName>
    </submittedName>
</protein>
<evidence type="ECO:0000256" key="6">
    <source>
        <dbReference type="ARBA" id="ARBA00022989"/>
    </source>
</evidence>
<evidence type="ECO:0000256" key="7">
    <source>
        <dbReference type="ARBA" id="ARBA00023136"/>
    </source>
</evidence>
<evidence type="ECO:0000256" key="5">
    <source>
        <dbReference type="ARBA" id="ARBA00022692"/>
    </source>
</evidence>
<feature type="transmembrane region" description="Helical" evidence="9">
    <location>
        <begin position="489"/>
        <end position="513"/>
    </location>
</feature>
<dbReference type="Proteomes" id="UP001174694">
    <property type="component" value="Unassembled WGS sequence"/>
</dbReference>
<dbReference type="GO" id="GO:0022857">
    <property type="term" value="F:transmembrane transporter activity"/>
    <property type="evidence" value="ECO:0007669"/>
    <property type="project" value="InterPro"/>
</dbReference>
<evidence type="ECO:0000256" key="9">
    <source>
        <dbReference type="SAM" id="Phobius"/>
    </source>
</evidence>
<dbReference type="Gene3D" id="1.20.1250.20">
    <property type="entry name" value="MFS general substrate transporter like domains"/>
    <property type="match status" value="1"/>
</dbReference>
<dbReference type="InterPro" id="IPR011701">
    <property type="entry name" value="MFS"/>
</dbReference>
<accession>A0AA38VCV7</accession>
<dbReference type="PANTHER" id="PTHR23502">
    <property type="entry name" value="MAJOR FACILITATOR SUPERFAMILY"/>
    <property type="match status" value="1"/>
</dbReference>
<proteinExistence type="inferred from homology"/>
<feature type="transmembrane region" description="Helical" evidence="9">
    <location>
        <begin position="399"/>
        <end position="418"/>
    </location>
</feature>
<dbReference type="EMBL" id="JANBVO010000029">
    <property type="protein sequence ID" value="KAJ9138711.1"/>
    <property type="molecule type" value="Genomic_DNA"/>
</dbReference>
<comment type="subcellular location">
    <subcellularLocation>
        <location evidence="2">Cell membrane</location>
    </subcellularLocation>
    <subcellularLocation>
        <location evidence="1">Membrane</location>
        <topology evidence="1">Multi-pass membrane protein</topology>
    </subcellularLocation>
</comment>
<feature type="transmembrane region" description="Helical" evidence="9">
    <location>
        <begin position="357"/>
        <end position="379"/>
    </location>
</feature>
<feature type="domain" description="Major facilitator superfamily (MFS) profile" evidence="10">
    <location>
        <begin position="87"/>
        <end position="516"/>
    </location>
</feature>
<evidence type="ECO:0000256" key="3">
    <source>
        <dbReference type="ARBA" id="ARBA00008335"/>
    </source>
</evidence>
<comment type="caution">
    <text evidence="11">The sequence shown here is derived from an EMBL/GenBank/DDBJ whole genome shotgun (WGS) entry which is preliminary data.</text>
</comment>
<dbReference type="GO" id="GO:0005886">
    <property type="term" value="C:plasma membrane"/>
    <property type="evidence" value="ECO:0007669"/>
    <property type="project" value="UniProtKB-SubCell"/>
</dbReference>
<evidence type="ECO:0000256" key="8">
    <source>
        <dbReference type="SAM" id="MobiDB-lite"/>
    </source>
</evidence>
<reference evidence="11" key="1">
    <citation type="submission" date="2022-07" db="EMBL/GenBank/DDBJ databases">
        <title>Fungi with potential for degradation of polypropylene.</title>
        <authorList>
            <person name="Gostincar C."/>
        </authorList>
    </citation>
    <scope>NUCLEOTIDE SEQUENCE</scope>
    <source>
        <strain evidence="11">EXF-13308</strain>
    </source>
</reference>
<dbReference type="Pfam" id="PF07690">
    <property type="entry name" value="MFS_1"/>
    <property type="match status" value="1"/>
</dbReference>
<sequence length="552" mass="60374">MTETQMRSSIELRRHDSHTAGGLQRIISALGAPDASPGHGQEGTDKSTRVDVQQSSRSSSFDDRVIVAWEEKDPEDPYNWSSAKKNFILVTSMLVVLNSTIASSLPSNAVPYISQEWGPLSHAQRVLPISIFLLGYIVGPIIWAPLSEQYGRRVLNMGTFILFTIFTMACSVAPSWPALLIFRLFVGIFASSAVSIVTGIFADIYADHRTRGRAMALFIAGTVWGPLLAPIISGYCSPINWRWSFRVGLIYAAATMVLMAFIPETYAPILLSRRAQRLRKADPESRAAARHELDKPAAAQLITRVLARPIRMVLTELIVAASCAYLALVYAIFYMTFQAFPLVYEGVYGLSPGQCGLAFLVIGAGATLSLPVFWAYDGYLERARGRGASWARQEECRRVPLACLGGPLFALSLFWIGWTAREGVHVAVPMLAGVPFGMGFMLIFIALLNYLTDAYEVYAASANAAASCCRSLLAAALPFASSPMFDRLGIAGACSLLGGLSCIMCAIPFVFLWKGEAIRAGSEFCVALKMRKEEEERRKRGGVEMREVEEAV</sequence>
<dbReference type="FunFam" id="1.20.1250.20:FF:000082">
    <property type="entry name" value="MFS multidrug transporter, putative"/>
    <property type="match status" value="1"/>
</dbReference>
<dbReference type="InterPro" id="IPR020846">
    <property type="entry name" value="MFS_dom"/>
</dbReference>
<feature type="transmembrane region" description="Helical" evidence="9">
    <location>
        <begin position="154"/>
        <end position="174"/>
    </location>
</feature>
<evidence type="ECO:0000256" key="4">
    <source>
        <dbReference type="ARBA" id="ARBA00022475"/>
    </source>
</evidence>
<feature type="transmembrane region" description="Helical" evidence="9">
    <location>
        <begin position="214"/>
        <end position="235"/>
    </location>
</feature>
<dbReference type="AlphaFoldDB" id="A0AA38VCV7"/>
<feature type="transmembrane region" description="Helical" evidence="9">
    <location>
        <begin position="126"/>
        <end position="147"/>
    </location>
</feature>
<gene>
    <name evidence="11" type="ORF">NKR23_g8421</name>
</gene>
<keyword evidence="4" id="KW-1003">Cell membrane</keyword>
<evidence type="ECO:0000256" key="2">
    <source>
        <dbReference type="ARBA" id="ARBA00004236"/>
    </source>
</evidence>
<dbReference type="PROSITE" id="PS50850">
    <property type="entry name" value="MFS"/>
    <property type="match status" value="1"/>
</dbReference>
<feature type="transmembrane region" description="Helical" evidence="9">
    <location>
        <begin position="457"/>
        <end position="477"/>
    </location>
</feature>
<feature type="region of interest" description="Disordered" evidence="8">
    <location>
        <begin position="30"/>
        <end position="57"/>
    </location>
</feature>
<keyword evidence="5 9" id="KW-0812">Transmembrane</keyword>
<dbReference type="InterPro" id="IPR036259">
    <property type="entry name" value="MFS_trans_sf"/>
</dbReference>
<comment type="similarity">
    <text evidence="3">Belongs to the major facilitator superfamily.</text>
</comment>
<organism evidence="11 12">
    <name type="scientific">Pleurostoma richardsiae</name>
    <dbReference type="NCBI Taxonomy" id="41990"/>
    <lineage>
        <taxon>Eukaryota</taxon>
        <taxon>Fungi</taxon>
        <taxon>Dikarya</taxon>
        <taxon>Ascomycota</taxon>
        <taxon>Pezizomycotina</taxon>
        <taxon>Sordariomycetes</taxon>
        <taxon>Sordariomycetidae</taxon>
        <taxon>Calosphaeriales</taxon>
        <taxon>Pleurostomataceae</taxon>
        <taxon>Pleurostoma</taxon>
    </lineage>
</organism>
<name>A0AA38VCV7_9PEZI</name>
<evidence type="ECO:0000313" key="12">
    <source>
        <dbReference type="Proteomes" id="UP001174694"/>
    </source>
</evidence>
<keyword evidence="12" id="KW-1185">Reference proteome</keyword>
<feature type="transmembrane region" description="Helical" evidence="9">
    <location>
        <begin position="247"/>
        <end position="271"/>
    </location>
</feature>
<evidence type="ECO:0000259" key="10">
    <source>
        <dbReference type="PROSITE" id="PS50850"/>
    </source>
</evidence>
<keyword evidence="7 9" id="KW-0472">Membrane</keyword>
<keyword evidence="6 9" id="KW-1133">Transmembrane helix</keyword>
<feature type="transmembrane region" description="Helical" evidence="9">
    <location>
        <begin position="180"/>
        <end position="202"/>
    </location>
</feature>
<dbReference type="SUPFAM" id="SSF103473">
    <property type="entry name" value="MFS general substrate transporter"/>
    <property type="match status" value="1"/>
</dbReference>
<dbReference type="PANTHER" id="PTHR23502:SF74">
    <property type="entry name" value="MAJOR FACILITATOR SUPERFAMILY (MFS) PROFILE DOMAIN-CONTAINING PROTEIN"/>
    <property type="match status" value="1"/>
</dbReference>
<evidence type="ECO:0000256" key="1">
    <source>
        <dbReference type="ARBA" id="ARBA00004141"/>
    </source>
</evidence>